<reference evidence="3" key="1">
    <citation type="submission" date="2020-05" db="EMBL/GenBank/DDBJ databases">
        <authorList>
            <person name="Chiriac C."/>
            <person name="Salcher M."/>
            <person name="Ghai R."/>
            <person name="Kavagutti S V."/>
        </authorList>
    </citation>
    <scope>NUCLEOTIDE SEQUENCE</scope>
</reference>
<accession>A0A6J6H944</accession>
<dbReference type="AlphaFoldDB" id="A0A6J6H944"/>
<protein>
    <submittedName>
        <fullName evidence="3">Unannotated protein</fullName>
    </submittedName>
</protein>
<evidence type="ECO:0000256" key="1">
    <source>
        <dbReference type="ARBA" id="ARBA00023239"/>
    </source>
</evidence>
<dbReference type="SUPFAM" id="SSF53474">
    <property type="entry name" value="alpha/beta-Hydrolases"/>
    <property type="match status" value="1"/>
</dbReference>
<keyword evidence="1" id="KW-0456">Lyase</keyword>
<dbReference type="EMBL" id="CAEZUZ010000078">
    <property type="protein sequence ID" value="CAB4616354.1"/>
    <property type="molecule type" value="Genomic_DNA"/>
</dbReference>
<dbReference type="InterPro" id="IPR000073">
    <property type="entry name" value="AB_hydrolase_1"/>
</dbReference>
<dbReference type="InterPro" id="IPR029058">
    <property type="entry name" value="AB_hydrolase_fold"/>
</dbReference>
<dbReference type="GO" id="GO:0016829">
    <property type="term" value="F:lyase activity"/>
    <property type="evidence" value="ECO:0007669"/>
    <property type="project" value="UniProtKB-KW"/>
</dbReference>
<dbReference type="EMBL" id="CAEZUL010000194">
    <property type="protein sequence ID" value="CAB4610067.1"/>
    <property type="molecule type" value="Genomic_DNA"/>
</dbReference>
<dbReference type="PANTHER" id="PTHR42916:SF1">
    <property type="entry name" value="PROTEIN PHYLLO, CHLOROPLASTIC"/>
    <property type="match status" value="1"/>
</dbReference>
<sequence length="254" mass="27474">MHREIHSQGYPVTYIHGFTQTGKTWMPLLHELTTPHQATLIDAPGHGDSHLASLTLEDCGNEIAQNMTPGILVGYSMGARMALHTAVQHPHAVRHLVLISGTAGIKDDAERLARKTSDDSLADHIEQVGVPAFIDEWLALPMFAGLDESNNNKSERLRNTSSGLADSLRFAGTGTQNSLWTRLSTFPSPVTLITGALDLKFTDIAIEMAQLFPQSVHHVVPDSGHTVHVENQAACAHIIDDVIRQCSATASPTA</sequence>
<dbReference type="Pfam" id="PF12697">
    <property type="entry name" value="Abhydrolase_6"/>
    <property type="match status" value="1"/>
</dbReference>
<organism evidence="3">
    <name type="scientific">freshwater metagenome</name>
    <dbReference type="NCBI Taxonomy" id="449393"/>
    <lineage>
        <taxon>unclassified sequences</taxon>
        <taxon>metagenomes</taxon>
        <taxon>ecological metagenomes</taxon>
    </lineage>
</organism>
<feature type="domain" description="AB hydrolase-1" evidence="2">
    <location>
        <begin position="15"/>
        <end position="236"/>
    </location>
</feature>
<evidence type="ECO:0000313" key="3">
    <source>
        <dbReference type="EMBL" id="CAB4610067.1"/>
    </source>
</evidence>
<proteinExistence type="predicted"/>
<dbReference type="Gene3D" id="3.40.50.1820">
    <property type="entry name" value="alpha/beta hydrolase"/>
    <property type="match status" value="1"/>
</dbReference>
<dbReference type="PANTHER" id="PTHR42916">
    <property type="entry name" value="2-SUCCINYL-5-ENOLPYRUVYL-6-HYDROXY-3-CYCLOHEXENE-1-CARBOXYLATE SYNTHASE"/>
    <property type="match status" value="1"/>
</dbReference>
<gene>
    <name evidence="3" type="ORF">UFOPK1808_01310</name>
    <name evidence="4" type="ORF">UFOPK1889_00587</name>
</gene>
<evidence type="ECO:0000313" key="4">
    <source>
        <dbReference type="EMBL" id="CAB4616354.1"/>
    </source>
</evidence>
<evidence type="ECO:0000259" key="2">
    <source>
        <dbReference type="Pfam" id="PF12697"/>
    </source>
</evidence>
<name>A0A6J6H944_9ZZZZ</name>